<accession>D6U650</accession>
<dbReference type="Pfam" id="PF00903">
    <property type="entry name" value="Glyoxalase"/>
    <property type="match status" value="1"/>
</dbReference>
<comment type="similarity">
    <text evidence="1">Belongs to the bleomycin resistance protein family.</text>
</comment>
<evidence type="ECO:0000256" key="2">
    <source>
        <dbReference type="ARBA" id="ARBA00021572"/>
    </source>
</evidence>
<keyword evidence="5" id="KW-0560">Oxidoreductase</keyword>
<comment type="caution">
    <text evidence="5">The sequence shown here is derived from an EMBL/GenBank/DDBJ whole genome shotgun (WGS) entry which is preliminary data.</text>
</comment>
<evidence type="ECO:0000259" key="4">
    <source>
        <dbReference type="PROSITE" id="PS51819"/>
    </source>
</evidence>
<dbReference type="Proteomes" id="UP000004508">
    <property type="component" value="Unassembled WGS sequence"/>
</dbReference>
<dbReference type="PRINTS" id="PR00311">
    <property type="entry name" value="BLEOMYCINRST"/>
</dbReference>
<dbReference type="AlphaFoldDB" id="D6U650"/>
<dbReference type="InterPro" id="IPR004360">
    <property type="entry name" value="Glyas_Fos-R_dOase_dom"/>
</dbReference>
<dbReference type="EMBL" id="ADVG01000005">
    <property type="protein sequence ID" value="EFH80461.1"/>
    <property type="molecule type" value="Genomic_DNA"/>
</dbReference>
<reference evidence="5 6" key="1">
    <citation type="journal article" date="2011" name="Stand. Genomic Sci.">
        <title>Non-contiguous finished genome sequence and contextual data of the filamentous soil bacterium Ktedonobacter racemifer type strain (SOSP1-21).</title>
        <authorList>
            <person name="Chang Y.J."/>
            <person name="Land M."/>
            <person name="Hauser L."/>
            <person name="Chertkov O."/>
            <person name="Del Rio T.G."/>
            <person name="Nolan M."/>
            <person name="Copeland A."/>
            <person name="Tice H."/>
            <person name="Cheng J.F."/>
            <person name="Lucas S."/>
            <person name="Han C."/>
            <person name="Goodwin L."/>
            <person name="Pitluck S."/>
            <person name="Ivanova N."/>
            <person name="Ovchinikova G."/>
            <person name="Pati A."/>
            <person name="Chen A."/>
            <person name="Palaniappan K."/>
            <person name="Mavromatis K."/>
            <person name="Liolios K."/>
            <person name="Brettin T."/>
            <person name="Fiebig A."/>
            <person name="Rohde M."/>
            <person name="Abt B."/>
            <person name="Goker M."/>
            <person name="Detter J.C."/>
            <person name="Woyke T."/>
            <person name="Bristow J."/>
            <person name="Eisen J.A."/>
            <person name="Markowitz V."/>
            <person name="Hugenholtz P."/>
            <person name="Kyrpides N.C."/>
            <person name="Klenk H.P."/>
            <person name="Lapidus A."/>
        </authorList>
    </citation>
    <scope>NUCLEOTIDE SEQUENCE [LARGE SCALE GENOMIC DNA]</scope>
    <source>
        <strain evidence="6">DSM 44963</strain>
    </source>
</reference>
<sequence>MLIEQGRQAALTSIAPRFTVGDLEQALTFYEQLGFVATYQDEGFAIIERDGIDLHLNPSEELPKRHSVCWIGVTNIEALYQEYLPTNAISSPLVAQSWGLKEFSIRDPFRNLILFAESISEEEASAEEGA</sequence>
<gene>
    <name evidence="5" type="ORF">Krac_1063</name>
</gene>
<keyword evidence="6" id="KW-1185">Reference proteome</keyword>
<keyword evidence="5" id="KW-0223">Dioxygenase</keyword>
<dbReference type="SUPFAM" id="SSF54593">
    <property type="entry name" value="Glyoxalase/Bleomycin resistance protein/Dihydroxybiphenyl dioxygenase"/>
    <property type="match status" value="1"/>
</dbReference>
<dbReference type="GO" id="GO:0051213">
    <property type="term" value="F:dioxygenase activity"/>
    <property type="evidence" value="ECO:0007669"/>
    <property type="project" value="UniProtKB-KW"/>
</dbReference>
<evidence type="ECO:0000313" key="6">
    <source>
        <dbReference type="Proteomes" id="UP000004508"/>
    </source>
</evidence>
<organism evidence="5 6">
    <name type="scientific">Ktedonobacter racemifer DSM 44963</name>
    <dbReference type="NCBI Taxonomy" id="485913"/>
    <lineage>
        <taxon>Bacteria</taxon>
        <taxon>Bacillati</taxon>
        <taxon>Chloroflexota</taxon>
        <taxon>Ktedonobacteria</taxon>
        <taxon>Ktedonobacterales</taxon>
        <taxon>Ktedonobacteraceae</taxon>
        <taxon>Ktedonobacter</taxon>
    </lineage>
</organism>
<feature type="domain" description="VOC" evidence="4">
    <location>
        <begin position="10"/>
        <end position="118"/>
    </location>
</feature>
<name>D6U650_KTERA</name>
<evidence type="ECO:0000313" key="5">
    <source>
        <dbReference type="EMBL" id="EFH80461.1"/>
    </source>
</evidence>
<evidence type="ECO:0000256" key="3">
    <source>
        <dbReference type="ARBA" id="ARBA00023251"/>
    </source>
</evidence>
<keyword evidence="3" id="KW-0046">Antibiotic resistance</keyword>
<proteinExistence type="inferred from homology"/>
<evidence type="ECO:0000256" key="1">
    <source>
        <dbReference type="ARBA" id="ARBA00011051"/>
    </source>
</evidence>
<dbReference type="STRING" id="485913.Krac_1063"/>
<dbReference type="OrthoDB" id="9795618at2"/>
<dbReference type="InterPro" id="IPR029068">
    <property type="entry name" value="Glyas_Bleomycin-R_OHBP_Dase"/>
</dbReference>
<dbReference type="InParanoid" id="D6U650"/>
<dbReference type="InterPro" id="IPR037523">
    <property type="entry name" value="VOC_core"/>
</dbReference>
<dbReference type="PROSITE" id="PS51819">
    <property type="entry name" value="VOC"/>
    <property type="match status" value="1"/>
</dbReference>
<protein>
    <recommendedName>
        <fullName evidence="2">Bleomycin resistance protein</fullName>
    </recommendedName>
</protein>
<dbReference type="GO" id="GO:0046677">
    <property type="term" value="P:response to antibiotic"/>
    <property type="evidence" value="ECO:0007669"/>
    <property type="project" value="UniProtKB-KW"/>
</dbReference>
<dbReference type="RefSeq" id="WP_007923068.1">
    <property type="nucleotide sequence ID" value="NZ_ADVG01000005.1"/>
</dbReference>
<dbReference type="InterPro" id="IPR000335">
    <property type="entry name" value="Bleomycin-R"/>
</dbReference>
<dbReference type="Gene3D" id="3.10.180.10">
    <property type="entry name" value="2,3-Dihydroxybiphenyl 1,2-Dioxygenase, domain 1"/>
    <property type="match status" value="1"/>
</dbReference>
<dbReference type="eggNOG" id="COG0346">
    <property type="taxonomic scope" value="Bacteria"/>
</dbReference>